<evidence type="ECO:0000313" key="1">
    <source>
        <dbReference type="EMBL" id="AGH98973.1"/>
    </source>
</evidence>
<sequence length="108" mass="12132">MAYGGLTKRTIDRLEALAESSITSERRTDTSRLAVGTRLVREVKGVEHHVQVLTDGYEYDGAKYRSLSGVAFAITGTRWNGNEFFGLAKKDPSEVRPYHRSRKAKVRS</sequence>
<dbReference type="Proteomes" id="UP000011932">
    <property type="component" value="Chromosome"/>
</dbReference>
<dbReference type="AlphaFoldDB" id="M4VIH0"/>
<protein>
    <submittedName>
        <fullName evidence="1">Putative bacteriophage-related protein</fullName>
    </submittedName>
</protein>
<dbReference type="KEGG" id="man:A11S_2175"/>
<evidence type="ECO:0000313" key="2">
    <source>
        <dbReference type="Proteomes" id="UP000011932"/>
    </source>
</evidence>
<organism evidence="1 2">
    <name type="scientific">Micavibrio aeruginosavorus EPB</name>
    <dbReference type="NCBI Taxonomy" id="349215"/>
    <lineage>
        <taxon>Bacteria</taxon>
        <taxon>Pseudomonadati</taxon>
        <taxon>Bdellovibrionota</taxon>
        <taxon>Bdellovibrionia</taxon>
        <taxon>Bdellovibrionales</taxon>
        <taxon>Pseudobdellovibrionaceae</taxon>
        <taxon>Micavibrio</taxon>
    </lineage>
</organism>
<dbReference type="Pfam" id="PF11149">
    <property type="entry name" value="DUF2924"/>
    <property type="match status" value="1"/>
</dbReference>
<name>M4VIH0_9BACT</name>
<dbReference type="HOGENOM" id="CLU_2327420_0_0_5"/>
<proteinExistence type="predicted"/>
<dbReference type="InterPro" id="IPR021322">
    <property type="entry name" value="DUF2924"/>
</dbReference>
<dbReference type="STRING" id="349215.A11S_2175"/>
<gene>
    <name evidence="1" type="ORF">A11S_2175</name>
</gene>
<accession>M4VIH0</accession>
<reference evidence="1 2" key="1">
    <citation type="journal article" date="2013" name="ISME J.">
        <title>By their genes ye shall know them: genomic signatures of predatory bacteria.</title>
        <authorList>
            <person name="Pasternak Z."/>
            <person name="Pietrokovski S."/>
            <person name="Rotem O."/>
            <person name="Gophna U."/>
            <person name="Lurie-Weinberger M.N."/>
            <person name="Jurkevitch E."/>
        </authorList>
    </citation>
    <scope>NUCLEOTIDE SEQUENCE [LARGE SCALE GENOMIC DNA]</scope>
    <source>
        <strain evidence="1">EPB</strain>
    </source>
</reference>
<dbReference type="EMBL" id="CP003538">
    <property type="protein sequence ID" value="AGH98973.1"/>
    <property type="molecule type" value="Genomic_DNA"/>
</dbReference>